<feature type="transmembrane region" description="Helical" evidence="1">
    <location>
        <begin position="440"/>
        <end position="469"/>
    </location>
</feature>
<accession>A0ABR1E9A9</accession>
<organism evidence="4 5">
    <name type="scientific">Necator americanus</name>
    <name type="common">Human hookworm</name>
    <dbReference type="NCBI Taxonomy" id="51031"/>
    <lineage>
        <taxon>Eukaryota</taxon>
        <taxon>Metazoa</taxon>
        <taxon>Ecdysozoa</taxon>
        <taxon>Nematoda</taxon>
        <taxon>Chromadorea</taxon>
        <taxon>Rhabditida</taxon>
        <taxon>Rhabditina</taxon>
        <taxon>Rhabditomorpha</taxon>
        <taxon>Strongyloidea</taxon>
        <taxon>Ancylostomatidae</taxon>
        <taxon>Bunostominae</taxon>
        <taxon>Necator</taxon>
    </lineage>
</organism>
<dbReference type="InterPro" id="IPR006621">
    <property type="entry name" value="Nose-resist-to-fluoxetine_N"/>
</dbReference>
<dbReference type="EMBL" id="JAVFWL010000005">
    <property type="protein sequence ID" value="KAK6759143.1"/>
    <property type="molecule type" value="Genomic_DNA"/>
</dbReference>
<feature type="transmembrane region" description="Helical" evidence="1">
    <location>
        <begin position="214"/>
        <end position="236"/>
    </location>
</feature>
<feature type="transmembrane region" description="Helical" evidence="1">
    <location>
        <begin position="324"/>
        <end position="343"/>
    </location>
</feature>
<evidence type="ECO:0000256" key="1">
    <source>
        <dbReference type="SAM" id="Phobius"/>
    </source>
</evidence>
<dbReference type="PANTHER" id="PTHR11161:SF55">
    <property type="entry name" value="NOSE RESISTANT-TO-FLUOXETINE PROTEIN N-TERMINAL DOMAIN-CONTAINING PROTEIN"/>
    <property type="match status" value="1"/>
</dbReference>
<keyword evidence="5" id="KW-1185">Reference proteome</keyword>
<feature type="domain" description="Nose resistant-to-fluoxetine protein N-terminal" evidence="3">
    <location>
        <begin position="66"/>
        <end position="206"/>
    </location>
</feature>
<dbReference type="SMART" id="SM00703">
    <property type="entry name" value="NRF"/>
    <property type="match status" value="1"/>
</dbReference>
<evidence type="ECO:0000313" key="4">
    <source>
        <dbReference type="EMBL" id="KAK6759143.1"/>
    </source>
</evidence>
<sequence>MRAIIIFLFFSFAKGSNIDETNELADIFDDPEIKDFLKDLSAGNLLFSGLQRALQEPHVTDKVEISTECEKDLTILLNGIRTAPTRIAGDDCEGNATREIDKELIIPVMDSSAKLGSGVLRGHLTFFGSYEECKAVDYVDKDSNRRIRGGYYRLRFYLPVRNRTVDTSWDVCLAASCSGGDLLSAFKTHPRIGKYVVTVTGGYDKVPKYVATSYIVGSIMMTIIVMCMVTGAVDYYQTNVHVLKNKGAWHELLMCFSLYQNVREVFSISSSKKPGQIATLNCIRALSILWIMVGHSFIVLVITVDNPLDLFEAGTTYYGQIFTNSYLAVDSFFFIGGILVAFLKFKDIRRNPSALSLHSWLMFYVHRILRLSPAYYILILFYGFIYTSWLYDMPAFLGPGFSGGPCRENWWINFLYLNNFIDHHNMCFPVSWYLATDLQIYIFSPLLILPFALFGTGIGVAVAIILLLISTVHAERVYQDDNDMSTPVHSSSLLDKHSAILSFSNRYQKWLDELDGGFT</sequence>
<name>A0ABR1E9A9_NECAM</name>
<proteinExistence type="predicted"/>
<dbReference type="PANTHER" id="PTHR11161">
    <property type="entry name" value="O-ACYLTRANSFERASE"/>
    <property type="match status" value="1"/>
</dbReference>
<dbReference type="InterPro" id="IPR002656">
    <property type="entry name" value="Acyl_transf_3_dom"/>
</dbReference>
<feature type="chain" id="PRO_5045240362" description="Nose resistant-to-fluoxetine protein N-terminal domain-containing protein" evidence="2">
    <location>
        <begin position="16"/>
        <end position="519"/>
    </location>
</feature>
<dbReference type="InterPro" id="IPR052728">
    <property type="entry name" value="O2_lipid_transport_reg"/>
</dbReference>
<evidence type="ECO:0000259" key="3">
    <source>
        <dbReference type="SMART" id="SM00703"/>
    </source>
</evidence>
<keyword evidence="1" id="KW-0472">Membrane</keyword>
<dbReference type="Proteomes" id="UP001303046">
    <property type="component" value="Unassembled WGS sequence"/>
</dbReference>
<feature type="transmembrane region" description="Helical" evidence="1">
    <location>
        <begin position="282"/>
        <end position="304"/>
    </location>
</feature>
<keyword evidence="1" id="KW-1133">Transmembrane helix</keyword>
<keyword evidence="1" id="KW-0812">Transmembrane</keyword>
<reference evidence="4 5" key="1">
    <citation type="submission" date="2023-08" db="EMBL/GenBank/DDBJ databases">
        <title>A Necator americanus chromosomal reference genome.</title>
        <authorList>
            <person name="Ilik V."/>
            <person name="Petrzelkova K.J."/>
            <person name="Pardy F."/>
            <person name="Fuh T."/>
            <person name="Niatou-Singa F.S."/>
            <person name="Gouil Q."/>
            <person name="Baker L."/>
            <person name="Ritchie M.E."/>
            <person name="Jex A.R."/>
            <person name="Gazzola D."/>
            <person name="Li H."/>
            <person name="Toshio Fujiwara R."/>
            <person name="Zhan B."/>
            <person name="Aroian R.V."/>
            <person name="Pafco B."/>
            <person name="Schwarz E.M."/>
        </authorList>
    </citation>
    <scope>NUCLEOTIDE SEQUENCE [LARGE SCALE GENOMIC DNA]</scope>
    <source>
        <strain evidence="4 5">Aroian</strain>
        <tissue evidence="4">Whole animal</tissue>
    </source>
</reference>
<comment type="caution">
    <text evidence="4">The sequence shown here is derived from an EMBL/GenBank/DDBJ whole genome shotgun (WGS) entry which is preliminary data.</text>
</comment>
<dbReference type="Pfam" id="PF20146">
    <property type="entry name" value="NRF"/>
    <property type="match status" value="1"/>
</dbReference>
<evidence type="ECO:0000256" key="2">
    <source>
        <dbReference type="SAM" id="SignalP"/>
    </source>
</evidence>
<gene>
    <name evidence="4" type="primary">Necator_chrV.g21182</name>
    <name evidence="4" type="ORF">RB195_016389</name>
</gene>
<feature type="transmembrane region" description="Helical" evidence="1">
    <location>
        <begin position="374"/>
        <end position="391"/>
    </location>
</feature>
<protein>
    <recommendedName>
        <fullName evidence="3">Nose resistant-to-fluoxetine protein N-terminal domain-containing protein</fullName>
    </recommendedName>
</protein>
<evidence type="ECO:0000313" key="5">
    <source>
        <dbReference type="Proteomes" id="UP001303046"/>
    </source>
</evidence>
<keyword evidence="2" id="KW-0732">Signal</keyword>
<feature type="signal peptide" evidence="2">
    <location>
        <begin position="1"/>
        <end position="15"/>
    </location>
</feature>
<dbReference type="Pfam" id="PF01757">
    <property type="entry name" value="Acyl_transf_3"/>
    <property type="match status" value="1"/>
</dbReference>